<proteinExistence type="predicted"/>
<reference evidence="1" key="1">
    <citation type="journal article" date="2023" name="Int. J. Mol. Sci.">
        <title>Metagenomics Revealed a New Genus 'Candidatus Thiocaldithrix dubininis' gen. nov., sp. nov. and a New Species 'Candidatus Thiothrix putei' sp. nov. in the Family Thiotrichaceae, Some Members of Which Have Traits of Both Na+- and H+-Motive Energetics.</title>
        <authorList>
            <person name="Ravin N.V."/>
            <person name="Muntyan M.S."/>
            <person name="Smolyakov D.D."/>
            <person name="Rudenko T.S."/>
            <person name="Beletsky A.V."/>
            <person name="Mardanov A.V."/>
            <person name="Grabovich M.Y."/>
        </authorList>
    </citation>
    <scope>NUCLEOTIDE SEQUENCE</scope>
    <source>
        <strain evidence="1">GKL-01</strain>
    </source>
</reference>
<dbReference type="Proteomes" id="UP001300672">
    <property type="component" value="Chromosome"/>
</dbReference>
<protein>
    <recommendedName>
        <fullName evidence="2">DUF2007 domain-containing protein</fullName>
    </recommendedName>
</protein>
<name>A0AA95H254_9GAMM</name>
<dbReference type="AlphaFoldDB" id="A0AA95H254"/>
<organism evidence="1">
    <name type="scientific">Candidatus Thiocaldithrix dubininis</name>
    <dbReference type="NCBI Taxonomy" id="3080823"/>
    <lineage>
        <taxon>Bacteria</taxon>
        <taxon>Pseudomonadati</taxon>
        <taxon>Pseudomonadota</taxon>
        <taxon>Gammaproteobacteria</taxon>
        <taxon>Thiotrichales</taxon>
        <taxon>Thiotrichaceae</taxon>
        <taxon>Candidatus Thiocaldithrix</taxon>
    </lineage>
</organism>
<accession>A0AA95H254</accession>
<dbReference type="EMBL" id="CP124755">
    <property type="protein sequence ID" value="WGZ89862.1"/>
    <property type="molecule type" value="Genomic_DNA"/>
</dbReference>
<gene>
    <name evidence="1" type="ORF">QJT80_10140</name>
</gene>
<dbReference type="KEGG" id="tdu:QJT80_10140"/>
<sequence length="112" mass="12260">MANEFVVVWTFSNLTDADIGKGMLDANGIPAELYGYSHERPNLNLSMGVELAVSPEQAEEAKHLLAQTFLDSKQAPIEPLWTCTVCGEICEAQFTQCWKCGAPKPDIADLSK</sequence>
<reference evidence="1" key="2">
    <citation type="submission" date="2023-04" db="EMBL/GenBank/DDBJ databases">
        <authorList>
            <person name="Beletskiy A.V."/>
            <person name="Mardanov A.V."/>
            <person name="Ravin N.V."/>
        </authorList>
    </citation>
    <scope>NUCLEOTIDE SEQUENCE</scope>
    <source>
        <strain evidence="1">GKL-01</strain>
    </source>
</reference>
<evidence type="ECO:0008006" key="2">
    <source>
        <dbReference type="Google" id="ProtNLM"/>
    </source>
</evidence>
<evidence type="ECO:0000313" key="1">
    <source>
        <dbReference type="EMBL" id="WGZ89862.1"/>
    </source>
</evidence>